<evidence type="ECO:0000256" key="10">
    <source>
        <dbReference type="SAM" id="Phobius"/>
    </source>
</evidence>
<protein>
    <recommendedName>
        <fullName evidence="15">Butyrophilin subfamily 1 member A1</fullName>
    </recommendedName>
</protein>
<feature type="transmembrane region" description="Helical" evidence="10">
    <location>
        <begin position="273"/>
        <end position="294"/>
    </location>
</feature>
<feature type="compositionally biased region" description="Pro residues" evidence="9">
    <location>
        <begin position="541"/>
        <end position="561"/>
    </location>
</feature>
<feature type="domain" description="Ig-like" evidence="12">
    <location>
        <begin position="48"/>
        <end position="165"/>
    </location>
</feature>
<keyword evidence="7" id="KW-1015">Disulfide bond</keyword>
<dbReference type="GO" id="GO:0001817">
    <property type="term" value="P:regulation of cytokine production"/>
    <property type="evidence" value="ECO:0000318"/>
    <property type="project" value="GO_Central"/>
</dbReference>
<evidence type="ECO:0000313" key="13">
    <source>
        <dbReference type="Ensembl" id="ENSOANP00000009501.4"/>
    </source>
</evidence>
<keyword evidence="5 10" id="KW-1133">Transmembrane helix</keyword>
<feature type="domain" description="Ig-like" evidence="12">
    <location>
        <begin position="173"/>
        <end position="259"/>
    </location>
</feature>
<dbReference type="Proteomes" id="UP000002279">
    <property type="component" value="Chromosome X5"/>
</dbReference>
<dbReference type="GO" id="GO:0050852">
    <property type="term" value="P:T cell receptor signaling pathway"/>
    <property type="evidence" value="ECO:0000318"/>
    <property type="project" value="GO_Central"/>
</dbReference>
<accession>F6YNW1</accession>
<dbReference type="InterPro" id="IPR053896">
    <property type="entry name" value="BTN3A2-like_Ig-C"/>
</dbReference>
<dbReference type="InterPro" id="IPR006574">
    <property type="entry name" value="PRY"/>
</dbReference>
<dbReference type="GeneID" id="100091107"/>
<dbReference type="Pfam" id="PF13765">
    <property type="entry name" value="PRY"/>
    <property type="match status" value="1"/>
</dbReference>
<dbReference type="InterPro" id="IPR003877">
    <property type="entry name" value="SPRY_dom"/>
</dbReference>
<evidence type="ECO:0000256" key="3">
    <source>
        <dbReference type="ARBA" id="ARBA00022692"/>
    </source>
</evidence>
<dbReference type="SUPFAM" id="SSF48726">
    <property type="entry name" value="Immunoglobulin"/>
    <property type="match status" value="2"/>
</dbReference>
<dbReference type="InterPro" id="IPR001870">
    <property type="entry name" value="B30.2/SPRY"/>
</dbReference>
<comment type="subcellular location">
    <subcellularLocation>
        <location evidence="1">Membrane</location>
        <topology evidence="1">Single-pass type I membrane protein</topology>
    </subcellularLocation>
</comment>
<dbReference type="Ensembl" id="ENSOANT00000009503.4">
    <property type="protein sequence ID" value="ENSOANP00000009501.4"/>
    <property type="gene ID" value="ENSOANG00000005968.4"/>
</dbReference>
<evidence type="ECO:0000256" key="7">
    <source>
        <dbReference type="ARBA" id="ARBA00023157"/>
    </source>
</evidence>
<dbReference type="InParanoid" id="F6YNW1"/>
<dbReference type="PANTHER" id="PTHR24100">
    <property type="entry name" value="BUTYROPHILIN"/>
    <property type="match status" value="1"/>
</dbReference>
<dbReference type="HOGENOM" id="CLU_013137_8_4_1"/>
<keyword evidence="3 10" id="KW-0812">Transmembrane</keyword>
<evidence type="ECO:0000259" key="11">
    <source>
        <dbReference type="PROSITE" id="PS50188"/>
    </source>
</evidence>
<evidence type="ECO:0000256" key="5">
    <source>
        <dbReference type="ARBA" id="ARBA00022989"/>
    </source>
</evidence>
<dbReference type="Bgee" id="ENSOANG00000005968">
    <property type="expression patterns" value="Expressed in ovary and 8 other cell types or tissues"/>
</dbReference>
<dbReference type="eggNOG" id="ENOG502RTYC">
    <property type="taxonomic scope" value="Eukaryota"/>
</dbReference>
<dbReference type="SMART" id="SM00406">
    <property type="entry name" value="IGv"/>
    <property type="match status" value="1"/>
</dbReference>
<evidence type="ECO:0000256" key="1">
    <source>
        <dbReference type="ARBA" id="ARBA00004479"/>
    </source>
</evidence>
<keyword evidence="8" id="KW-0393">Immunoglobulin domain</keyword>
<evidence type="ECO:0000256" key="6">
    <source>
        <dbReference type="ARBA" id="ARBA00023136"/>
    </source>
</evidence>
<keyword evidence="14" id="KW-1185">Reference proteome</keyword>
<dbReference type="SMART" id="SM00449">
    <property type="entry name" value="SPRY"/>
    <property type="match status" value="1"/>
</dbReference>
<dbReference type="InterPro" id="IPR007110">
    <property type="entry name" value="Ig-like_dom"/>
</dbReference>
<dbReference type="GeneTree" id="ENSGT00940000153527"/>
<proteinExistence type="inferred from homology"/>
<sequence length="561" mass="62177">MVPSCPISWASIPAWCSPAVLELMGFPDSSLPSYLISLLLLLLFQLLPQTSAQFTVIGPAQPIVVQVGEVAELPCHLTPKMNAGNMEVRWLRATFSPAVFVYRDGRGQFEEQMEEYRERTELLNDFITDGRMTVLLHDVRVSDNGSYHCRFQNSQHVAKSTLDLVVAAEGSDPNIRLEGQEDGGILLECTSTGWHPEPQVQWKDSKGRNVTLRSIYQPQGADGLFHVVTSVIIRDDSVRTVSCSIWNPYRGGKKEATIPIEASFFRTVSPSTVALAVILPVLVLLMAGAVCLLWKRHRKKKKKKKKRENTWNELLSSNYSWRRSQSCMVDITLDPDTAHPKLILSEDQKSVNLGGTQQNLLPDNAERFDEEPWVLGHEGFNSGRHWWEVEVGKKRGWGLGICRENVKRKGSISVSPEEGFWVVGLCGGEYSAFTNPKTTLPLPNQPHRVVVHLDYEAGVISFYSGTDRSHIYTFSHLVFSGTLRPFFHPQTEDQISLTIYPVSGGAERDPAFAPKPAPSQDALVTHQGAEPASDTEEGDPSPGPDAPLLGPQPSPTVPPAP</sequence>
<dbReference type="PRINTS" id="PR01407">
    <property type="entry name" value="BUTYPHLNCDUF"/>
</dbReference>
<evidence type="ECO:0000313" key="14">
    <source>
        <dbReference type="Proteomes" id="UP000002279"/>
    </source>
</evidence>
<dbReference type="PANTHER" id="PTHR24100:SF139">
    <property type="entry name" value="BUTYROPHILIN SUBFAMILY 2 MEMBER A2"/>
    <property type="match status" value="1"/>
</dbReference>
<dbReference type="InterPro" id="IPR050504">
    <property type="entry name" value="IgSF_BTN/MOG"/>
</dbReference>
<dbReference type="AlphaFoldDB" id="F6YNW1"/>
<dbReference type="SUPFAM" id="SSF49899">
    <property type="entry name" value="Concanavalin A-like lectins/glucanases"/>
    <property type="match status" value="1"/>
</dbReference>
<dbReference type="Gene3D" id="2.60.120.920">
    <property type="match status" value="1"/>
</dbReference>
<dbReference type="FunFam" id="2.60.40.10:FF:000088">
    <property type="entry name" value="Butyrophilin subfamily 1 member A1"/>
    <property type="match status" value="1"/>
</dbReference>
<dbReference type="InterPro" id="IPR043136">
    <property type="entry name" value="B30.2/SPRY_sf"/>
</dbReference>
<dbReference type="GO" id="GO:0009897">
    <property type="term" value="C:external side of plasma membrane"/>
    <property type="evidence" value="ECO:0000318"/>
    <property type="project" value="GO_Central"/>
</dbReference>
<dbReference type="KEGG" id="oaa:100091107"/>
<dbReference type="SMART" id="SM00589">
    <property type="entry name" value="PRY"/>
    <property type="match status" value="1"/>
</dbReference>
<reference evidence="13 14" key="1">
    <citation type="journal article" date="2008" name="Nature">
        <title>Genome analysis of the platypus reveals unique signatures of evolution.</title>
        <authorList>
            <person name="Warren W.C."/>
            <person name="Hillier L.W."/>
            <person name="Marshall Graves J.A."/>
            <person name="Birney E."/>
            <person name="Ponting C.P."/>
            <person name="Grutzner F."/>
            <person name="Belov K."/>
            <person name="Miller W."/>
            <person name="Clarke L."/>
            <person name="Chinwalla A.T."/>
            <person name="Yang S.P."/>
            <person name="Heger A."/>
            <person name="Locke D.P."/>
            <person name="Miethke P."/>
            <person name="Waters P.D."/>
            <person name="Veyrunes F."/>
            <person name="Fulton L."/>
            <person name="Fulton B."/>
            <person name="Graves T."/>
            <person name="Wallis J."/>
            <person name="Puente X.S."/>
            <person name="Lopez-Otin C."/>
            <person name="Ordonez G.R."/>
            <person name="Eichler E.E."/>
            <person name="Chen L."/>
            <person name="Cheng Z."/>
            <person name="Deakin J.E."/>
            <person name="Alsop A."/>
            <person name="Thompson K."/>
            <person name="Kirby P."/>
            <person name="Papenfuss A.T."/>
            <person name="Wakefield M.J."/>
            <person name="Olender T."/>
            <person name="Lancet D."/>
            <person name="Huttley G.A."/>
            <person name="Smit A.F."/>
            <person name="Pask A."/>
            <person name="Temple-Smith P."/>
            <person name="Batzer M.A."/>
            <person name="Walker J.A."/>
            <person name="Konkel M.K."/>
            <person name="Harris R.S."/>
            <person name="Whittington C.M."/>
            <person name="Wong E.S."/>
            <person name="Gemmell N.J."/>
            <person name="Buschiazzo E."/>
            <person name="Vargas Jentzsch I.M."/>
            <person name="Merkel A."/>
            <person name="Schmitz J."/>
            <person name="Zemann A."/>
            <person name="Churakov G."/>
            <person name="Kriegs J.O."/>
            <person name="Brosius J."/>
            <person name="Murchison E.P."/>
            <person name="Sachidanandam R."/>
            <person name="Smith C."/>
            <person name="Hannon G.J."/>
            <person name="Tsend-Ayush E."/>
            <person name="McMillan D."/>
            <person name="Attenborough R."/>
            <person name="Rens W."/>
            <person name="Ferguson-Smith M."/>
            <person name="Lefevre C.M."/>
            <person name="Sharp J.A."/>
            <person name="Nicholas K.R."/>
            <person name="Ray D.A."/>
            <person name="Kube M."/>
            <person name="Reinhardt R."/>
            <person name="Pringle T.H."/>
            <person name="Taylor J."/>
            <person name="Jones R.C."/>
            <person name="Nixon B."/>
            <person name="Dacheux J.L."/>
            <person name="Niwa H."/>
            <person name="Sekita Y."/>
            <person name="Huang X."/>
            <person name="Stark A."/>
            <person name="Kheradpour P."/>
            <person name="Kellis M."/>
            <person name="Flicek P."/>
            <person name="Chen Y."/>
            <person name="Webber C."/>
            <person name="Hardison R."/>
            <person name="Nelson J."/>
            <person name="Hallsworth-Pepin K."/>
            <person name="Delehaunty K."/>
            <person name="Markovic C."/>
            <person name="Minx P."/>
            <person name="Feng Y."/>
            <person name="Kremitzki C."/>
            <person name="Mitreva M."/>
            <person name="Glasscock J."/>
            <person name="Wylie T."/>
            <person name="Wohldmann P."/>
            <person name="Thiru P."/>
            <person name="Nhan M.N."/>
            <person name="Pohl C.S."/>
            <person name="Smith S.M."/>
            <person name="Hou S."/>
            <person name="Nefedov M."/>
            <person name="de Jong P.J."/>
            <person name="Renfree M.B."/>
            <person name="Mardis E.R."/>
            <person name="Wilson R.K."/>
        </authorList>
    </citation>
    <scope>NUCLEOTIDE SEQUENCE [LARGE SCALE GENOMIC DNA]</scope>
    <source>
        <strain evidence="13 14">Glennie</strain>
    </source>
</reference>
<dbReference type="InterPro" id="IPR013783">
    <property type="entry name" value="Ig-like_fold"/>
</dbReference>
<keyword evidence="4" id="KW-0732">Signal</keyword>
<dbReference type="InterPro" id="IPR013320">
    <property type="entry name" value="ConA-like_dom_sf"/>
</dbReference>
<evidence type="ECO:0000259" key="12">
    <source>
        <dbReference type="PROSITE" id="PS50835"/>
    </source>
</evidence>
<dbReference type="RefSeq" id="XP_028912076.1">
    <property type="nucleotide sequence ID" value="XM_029056243.2"/>
</dbReference>
<dbReference type="FunCoup" id="F6YNW1">
    <property type="interactions" value="124"/>
</dbReference>
<keyword evidence="6 10" id="KW-0472">Membrane</keyword>
<name>F6YNW1_ORNAN</name>
<dbReference type="PROSITE" id="PS50835">
    <property type="entry name" value="IG_LIKE"/>
    <property type="match status" value="2"/>
</dbReference>
<dbReference type="InterPro" id="IPR013106">
    <property type="entry name" value="Ig_V-set"/>
</dbReference>
<dbReference type="Pfam" id="PF00622">
    <property type="entry name" value="SPRY"/>
    <property type="match status" value="1"/>
</dbReference>
<dbReference type="FunFam" id="2.60.120.920:FF:000004">
    <property type="entry name" value="Butyrophilin subfamily 1 member A1"/>
    <property type="match status" value="1"/>
</dbReference>
<dbReference type="InterPro" id="IPR003599">
    <property type="entry name" value="Ig_sub"/>
</dbReference>
<reference evidence="13" key="3">
    <citation type="submission" date="2025-09" db="UniProtKB">
        <authorList>
            <consortium name="Ensembl"/>
        </authorList>
    </citation>
    <scope>IDENTIFICATION</scope>
    <source>
        <strain evidence="13">Glennie</strain>
    </source>
</reference>
<dbReference type="GO" id="GO:0005102">
    <property type="term" value="F:signaling receptor binding"/>
    <property type="evidence" value="ECO:0000318"/>
    <property type="project" value="GO_Central"/>
</dbReference>
<gene>
    <name evidence="13" type="primary">LOC100091107</name>
</gene>
<dbReference type="CDD" id="cd05713">
    <property type="entry name" value="IgV_MOG_like"/>
    <property type="match status" value="1"/>
</dbReference>
<dbReference type="Pfam" id="PF07686">
    <property type="entry name" value="V-set"/>
    <property type="match status" value="1"/>
</dbReference>
<reference evidence="13" key="2">
    <citation type="submission" date="2025-08" db="UniProtKB">
        <authorList>
            <consortium name="Ensembl"/>
        </authorList>
    </citation>
    <scope>IDENTIFICATION</scope>
    <source>
        <strain evidence="13">Glennie</strain>
    </source>
</reference>
<evidence type="ECO:0008006" key="15">
    <source>
        <dbReference type="Google" id="ProtNLM"/>
    </source>
</evidence>
<dbReference type="OMA" id="WVKMIPE"/>
<dbReference type="InterPro" id="IPR036179">
    <property type="entry name" value="Ig-like_dom_sf"/>
</dbReference>
<evidence type="ECO:0000256" key="4">
    <source>
        <dbReference type="ARBA" id="ARBA00022729"/>
    </source>
</evidence>
<evidence type="ECO:0000256" key="8">
    <source>
        <dbReference type="ARBA" id="ARBA00023319"/>
    </source>
</evidence>
<dbReference type="RefSeq" id="XP_028912075.1">
    <property type="nucleotide sequence ID" value="XM_029056242.2"/>
</dbReference>
<dbReference type="Pfam" id="PF22705">
    <property type="entry name" value="C2-set_3"/>
    <property type="match status" value="1"/>
</dbReference>
<evidence type="ECO:0000256" key="9">
    <source>
        <dbReference type="SAM" id="MobiDB-lite"/>
    </source>
</evidence>
<dbReference type="InterPro" id="IPR003879">
    <property type="entry name" value="Butyrophylin_SPRY"/>
</dbReference>
<dbReference type="FunFam" id="2.60.40.10:FF:000183">
    <property type="entry name" value="Myelin-oligodendrocyte glycoprotein"/>
    <property type="match status" value="1"/>
</dbReference>
<organism evidence="13 14">
    <name type="scientific">Ornithorhynchus anatinus</name>
    <name type="common">Duckbill platypus</name>
    <dbReference type="NCBI Taxonomy" id="9258"/>
    <lineage>
        <taxon>Eukaryota</taxon>
        <taxon>Metazoa</taxon>
        <taxon>Chordata</taxon>
        <taxon>Craniata</taxon>
        <taxon>Vertebrata</taxon>
        <taxon>Euteleostomi</taxon>
        <taxon>Mammalia</taxon>
        <taxon>Monotremata</taxon>
        <taxon>Ornithorhynchidae</taxon>
        <taxon>Ornithorhynchus</taxon>
    </lineage>
</organism>
<feature type="region of interest" description="Disordered" evidence="9">
    <location>
        <begin position="507"/>
        <end position="561"/>
    </location>
</feature>
<dbReference type="PROSITE" id="PS50188">
    <property type="entry name" value="B302_SPRY"/>
    <property type="match status" value="1"/>
</dbReference>
<dbReference type="RefSeq" id="XP_039766833.1">
    <property type="nucleotide sequence ID" value="XM_039910899.1"/>
</dbReference>
<comment type="similarity">
    <text evidence="2">Belongs to the immunoglobulin superfamily. BTN/MOG family.</text>
</comment>
<dbReference type="Gene3D" id="2.60.40.10">
    <property type="entry name" value="Immunoglobulins"/>
    <property type="match status" value="2"/>
</dbReference>
<dbReference type="SMART" id="SM00409">
    <property type="entry name" value="IG"/>
    <property type="match status" value="1"/>
</dbReference>
<feature type="domain" description="B30.2/SPRY" evidence="11">
    <location>
        <begin position="311"/>
        <end position="505"/>
    </location>
</feature>
<evidence type="ECO:0000256" key="2">
    <source>
        <dbReference type="ARBA" id="ARBA00007591"/>
    </source>
</evidence>
<dbReference type="OrthoDB" id="6105938at2759"/>